<name>A0A2P5FUH9_TREOI</name>
<dbReference type="InParanoid" id="A0A2P5FUH9"/>
<dbReference type="Proteomes" id="UP000237000">
    <property type="component" value="Unassembled WGS sequence"/>
</dbReference>
<dbReference type="AlphaFoldDB" id="A0A2P5FUH9"/>
<keyword evidence="2" id="KW-1185">Reference proteome</keyword>
<protein>
    <submittedName>
        <fullName evidence="1">Uncharacterized protein</fullName>
    </submittedName>
</protein>
<proteinExistence type="predicted"/>
<sequence length="44" mass="5066">MIRREETLQVGRTEEEIPYGFMGFAKGNGNWMLFFYGSSATNQT</sequence>
<reference evidence="2" key="1">
    <citation type="submission" date="2016-06" db="EMBL/GenBank/DDBJ databases">
        <title>Parallel loss of symbiosis genes in relatives of nitrogen-fixing non-legume Parasponia.</title>
        <authorList>
            <person name="Van Velzen R."/>
            <person name="Holmer R."/>
            <person name="Bu F."/>
            <person name="Rutten L."/>
            <person name="Van Zeijl A."/>
            <person name="Liu W."/>
            <person name="Santuari L."/>
            <person name="Cao Q."/>
            <person name="Sharma T."/>
            <person name="Shen D."/>
            <person name="Roswanjaya Y."/>
            <person name="Wardhani T."/>
            <person name="Kalhor M.S."/>
            <person name="Jansen J."/>
            <person name="Van den Hoogen J."/>
            <person name="Gungor B."/>
            <person name="Hartog M."/>
            <person name="Hontelez J."/>
            <person name="Verver J."/>
            <person name="Yang W.-C."/>
            <person name="Schijlen E."/>
            <person name="Repin R."/>
            <person name="Schilthuizen M."/>
            <person name="Schranz E."/>
            <person name="Heidstra R."/>
            <person name="Miyata K."/>
            <person name="Fedorova E."/>
            <person name="Kohlen W."/>
            <person name="Bisseling T."/>
            <person name="Smit S."/>
            <person name="Geurts R."/>
        </authorList>
    </citation>
    <scope>NUCLEOTIDE SEQUENCE [LARGE SCALE GENOMIC DNA]</scope>
    <source>
        <strain evidence="2">cv. RG33-2</strain>
    </source>
</reference>
<evidence type="ECO:0000313" key="2">
    <source>
        <dbReference type="Proteomes" id="UP000237000"/>
    </source>
</evidence>
<accession>A0A2P5FUH9</accession>
<organism evidence="1 2">
    <name type="scientific">Trema orientale</name>
    <name type="common">Charcoal tree</name>
    <name type="synonym">Celtis orientalis</name>
    <dbReference type="NCBI Taxonomy" id="63057"/>
    <lineage>
        <taxon>Eukaryota</taxon>
        <taxon>Viridiplantae</taxon>
        <taxon>Streptophyta</taxon>
        <taxon>Embryophyta</taxon>
        <taxon>Tracheophyta</taxon>
        <taxon>Spermatophyta</taxon>
        <taxon>Magnoliopsida</taxon>
        <taxon>eudicotyledons</taxon>
        <taxon>Gunneridae</taxon>
        <taxon>Pentapetalae</taxon>
        <taxon>rosids</taxon>
        <taxon>fabids</taxon>
        <taxon>Rosales</taxon>
        <taxon>Cannabaceae</taxon>
        <taxon>Trema</taxon>
    </lineage>
</organism>
<evidence type="ECO:0000313" key="1">
    <source>
        <dbReference type="EMBL" id="POO01429.1"/>
    </source>
</evidence>
<gene>
    <name evidence="1" type="ORF">TorRG33x02_027360</name>
</gene>
<dbReference type="EMBL" id="JXTC01000008">
    <property type="protein sequence ID" value="POO01429.1"/>
    <property type="molecule type" value="Genomic_DNA"/>
</dbReference>
<comment type="caution">
    <text evidence="1">The sequence shown here is derived from an EMBL/GenBank/DDBJ whole genome shotgun (WGS) entry which is preliminary data.</text>
</comment>